<feature type="compositionally biased region" description="Basic and acidic residues" evidence="1">
    <location>
        <begin position="112"/>
        <end position="131"/>
    </location>
</feature>
<feature type="compositionally biased region" description="Acidic residues" evidence="1">
    <location>
        <begin position="148"/>
        <end position="157"/>
    </location>
</feature>
<evidence type="ECO:0008006" key="4">
    <source>
        <dbReference type="Google" id="ProtNLM"/>
    </source>
</evidence>
<dbReference type="Proteomes" id="UP000076874">
    <property type="component" value="Unassembled WGS sequence"/>
</dbReference>
<dbReference type="GO" id="GO:0005634">
    <property type="term" value="C:nucleus"/>
    <property type="evidence" value="ECO:0007669"/>
    <property type="project" value="TreeGrafter"/>
</dbReference>
<sequence>MAPKAAQLEKALVDAAHDLFRTDRGNLTVNAVRKQVEDDLGLESGFFKTDEWKAKSKDLITTTANKLLDAEDESEEQGSTIEAKVKPQADVKKPPKTQKPPPKAQSPTKKRGSTEKTAAEPDVRDANDKPKKQPSKKRKLAHRKVAESSDEDEDDASDAGSAESFSGDENDEDGNNGTAVPKTGSRRKKAKTKAAQSDSDSSLSDLASDDHGNESGLSDESEMSEVIDVAPPKRRKQTSKGSSIAKQPRTKKKGGASTAENGHESDSSLSSVLDDGPRPKQTQAKRASGGGQTGRRRSSTAKAASASPEDAEIKKLQGQLVKCGVRKIWGFELKKYGDDAHAKIRHLKGMLRDLGMDGRFSESKAREIKERRELEADLEAVQEMNRSWGVNTGGRPLRNRKIKSFKEESSDDDENGENDDDDDDVNDGVKKGKRSRNDRSDKGGGSDEENANQDDNNEAKEREDDNKDDEDDHDDDEDDGEKMPKTWAKGRSSRSADLAFLGSESESDSD</sequence>
<keyword evidence="3" id="KW-1185">Reference proteome</keyword>
<feature type="compositionally biased region" description="Acidic residues" evidence="1">
    <location>
        <begin position="446"/>
        <end position="456"/>
    </location>
</feature>
<gene>
    <name evidence="2" type="ORF">SPI_02048</name>
</gene>
<dbReference type="STRING" id="1081102.A0A167XQG4"/>
<feature type="compositionally biased region" description="Basic and acidic residues" evidence="1">
    <location>
        <begin position="83"/>
        <end position="93"/>
    </location>
</feature>
<feature type="region of interest" description="Disordered" evidence="1">
    <location>
        <begin position="380"/>
        <end position="510"/>
    </location>
</feature>
<reference evidence="2 3" key="1">
    <citation type="journal article" date="2016" name="Genome Biol. Evol.">
        <title>Divergent and convergent evolution of fungal pathogenicity.</title>
        <authorList>
            <person name="Shang Y."/>
            <person name="Xiao G."/>
            <person name="Zheng P."/>
            <person name="Cen K."/>
            <person name="Zhan S."/>
            <person name="Wang C."/>
        </authorList>
    </citation>
    <scope>NUCLEOTIDE SEQUENCE [LARGE SCALE GENOMIC DNA]</scope>
    <source>
        <strain evidence="2 3">RCEF 264</strain>
    </source>
</reference>
<comment type="caution">
    <text evidence="2">The sequence shown here is derived from an EMBL/GenBank/DDBJ whole genome shotgun (WGS) entry which is preliminary data.</text>
</comment>
<dbReference type="AlphaFoldDB" id="A0A167XQG4"/>
<accession>A0A167XQG4</accession>
<dbReference type="OrthoDB" id="552755at2759"/>
<feature type="compositionally biased region" description="Basic residues" evidence="1">
    <location>
        <begin position="132"/>
        <end position="143"/>
    </location>
</feature>
<evidence type="ECO:0000313" key="2">
    <source>
        <dbReference type="EMBL" id="OAA65261.1"/>
    </source>
</evidence>
<evidence type="ECO:0000313" key="3">
    <source>
        <dbReference type="Proteomes" id="UP000076874"/>
    </source>
</evidence>
<feature type="compositionally biased region" description="Basic and acidic residues" evidence="1">
    <location>
        <begin position="427"/>
        <end position="445"/>
    </location>
</feature>
<feature type="region of interest" description="Disordered" evidence="1">
    <location>
        <begin position="67"/>
        <end position="312"/>
    </location>
</feature>
<dbReference type="EMBL" id="AZHD01000003">
    <property type="protein sequence ID" value="OAA65261.1"/>
    <property type="molecule type" value="Genomic_DNA"/>
</dbReference>
<organism evidence="2 3">
    <name type="scientific">Niveomyces insectorum RCEF 264</name>
    <dbReference type="NCBI Taxonomy" id="1081102"/>
    <lineage>
        <taxon>Eukaryota</taxon>
        <taxon>Fungi</taxon>
        <taxon>Dikarya</taxon>
        <taxon>Ascomycota</taxon>
        <taxon>Pezizomycotina</taxon>
        <taxon>Sordariomycetes</taxon>
        <taxon>Hypocreomycetidae</taxon>
        <taxon>Hypocreales</taxon>
        <taxon>Cordycipitaceae</taxon>
        <taxon>Niveomyces</taxon>
    </lineage>
</organism>
<name>A0A167XQG4_9HYPO</name>
<feature type="compositionally biased region" description="Acidic residues" evidence="1">
    <location>
        <begin position="466"/>
        <end position="480"/>
    </location>
</feature>
<dbReference type="PANTHER" id="PTHR15410:SF2">
    <property type="entry name" value="HIRA-INTERACTING PROTEIN 3"/>
    <property type="match status" value="1"/>
</dbReference>
<feature type="compositionally biased region" description="Acidic residues" evidence="1">
    <location>
        <begin position="409"/>
        <end position="426"/>
    </location>
</feature>
<evidence type="ECO:0000256" key="1">
    <source>
        <dbReference type="SAM" id="MobiDB-lite"/>
    </source>
</evidence>
<dbReference type="PANTHER" id="PTHR15410">
    <property type="entry name" value="HIRA-INTERACTING PROTEIN 3"/>
    <property type="match status" value="1"/>
</dbReference>
<proteinExistence type="predicted"/>
<feature type="compositionally biased region" description="Low complexity" evidence="1">
    <location>
        <begin position="197"/>
        <end position="206"/>
    </location>
</feature>
<protein>
    <recommendedName>
        <fullName evidence="4">Transcriptional regulator</fullName>
    </recommendedName>
</protein>
<dbReference type="InterPro" id="IPR037647">
    <property type="entry name" value="HIRIP3"/>
</dbReference>